<dbReference type="Pfam" id="PF01614">
    <property type="entry name" value="IclR_C"/>
    <property type="match status" value="1"/>
</dbReference>
<dbReference type="PANTHER" id="PTHR30136">
    <property type="entry name" value="HELIX-TURN-HELIX TRANSCRIPTIONAL REGULATOR, ICLR FAMILY"/>
    <property type="match status" value="1"/>
</dbReference>
<dbReference type="InterPro" id="IPR050707">
    <property type="entry name" value="HTH_MetabolicPath_Reg"/>
</dbReference>
<evidence type="ECO:0000259" key="4">
    <source>
        <dbReference type="PROSITE" id="PS51077"/>
    </source>
</evidence>
<dbReference type="GO" id="GO:0045892">
    <property type="term" value="P:negative regulation of DNA-templated transcription"/>
    <property type="evidence" value="ECO:0007669"/>
    <property type="project" value="TreeGrafter"/>
</dbReference>
<organism evidence="6 7">
    <name type="scientific">Propionispira arboris</name>
    <dbReference type="NCBI Taxonomy" id="84035"/>
    <lineage>
        <taxon>Bacteria</taxon>
        <taxon>Bacillati</taxon>
        <taxon>Bacillota</taxon>
        <taxon>Negativicutes</taxon>
        <taxon>Selenomonadales</taxon>
        <taxon>Selenomonadaceae</taxon>
        <taxon>Propionispira</taxon>
    </lineage>
</organism>
<dbReference type="STRING" id="84035.SAMN05660742_1264"/>
<dbReference type="SUPFAM" id="SSF55781">
    <property type="entry name" value="GAF domain-like"/>
    <property type="match status" value="1"/>
</dbReference>
<dbReference type="InterPro" id="IPR036390">
    <property type="entry name" value="WH_DNA-bd_sf"/>
</dbReference>
<dbReference type="SMART" id="SM00346">
    <property type="entry name" value="HTH_ICLR"/>
    <property type="match status" value="1"/>
</dbReference>
<sequence>MAHKPTERVLDILKFLSVTPKGLTLTELSEASAVPKSTLYPIMQTMLIRKFVSLEKSSLKYKIGIAAFSVGLSYSKNKYILDFIKKIMVNIVSQINETCQMGILDENNVVYILREDPVKESGFRLVSHIGTRIPAYCTALGKALLSEYEIEKIKELYPDGLKAVTKKTVTDFVVLEDQLKTIRKTHIAKEFEEVTEFLCCFAVPLISSGKTFAAISISIPSFRANEEKINLATTLLLQAKEQIEATSLNIDADSVNNFRLND</sequence>
<name>A0A1H7D5J8_9FIRM</name>
<dbReference type="InterPro" id="IPR014757">
    <property type="entry name" value="Tscrpt_reg_IclR_C"/>
</dbReference>
<evidence type="ECO:0000313" key="7">
    <source>
        <dbReference type="Proteomes" id="UP000199662"/>
    </source>
</evidence>
<keyword evidence="3" id="KW-0804">Transcription</keyword>
<feature type="domain" description="IclR-ED" evidence="5">
    <location>
        <begin position="66"/>
        <end position="249"/>
    </location>
</feature>
<dbReference type="PROSITE" id="PS51077">
    <property type="entry name" value="HTH_ICLR"/>
    <property type="match status" value="1"/>
</dbReference>
<protein>
    <submittedName>
        <fullName evidence="6">Transcriptional regulator, IclR family</fullName>
    </submittedName>
</protein>
<dbReference type="InterPro" id="IPR029016">
    <property type="entry name" value="GAF-like_dom_sf"/>
</dbReference>
<evidence type="ECO:0000256" key="3">
    <source>
        <dbReference type="ARBA" id="ARBA00023163"/>
    </source>
</evidence>
<dbReference type="AlphaFoldDB" id="A0A1H7D5J8"/>
<dbReference type="RefSeq" id="WP_091835350.1">
    <property type="nucleotide sequence ID" value="NZ_FNZK01000026.1"/>
</dbReference>
<dbReference type="Gene3D" id="3.30.450.40">
    <property type="match status" value="1"/>
</dbReference>
<dbReference type="EMBL" id="FNZK01000026">
    <property type="protein sequence ID" value="SEJ93455.1"/>
    <property type="molecule type" value="Genomic_DNA"/>
</dbReference>
<dbReference type="SUPFAM" id="SSF46785">
    <property type="entry name" value="Winged helix' DNA-binding domain"/>
    <property type="match status" value="1"/>
</dbReference>
<proteinExistence type="predicted"/>
<dbReference type="PROSITE" id="PS51078">
    <property type="entry name" value="ICLR_ED"/>
    <property type="match status" value="1"/>
</dbReference>
<dbReference type="GO" id="GO:0003700">
    <property type="term" value="F:DNA-binding transcription factor activity"/>
    <property type="evidence" value="ECO:0007669"/>
    <property type="project" value="TreeGrafter"/>
</dbReference>
<reference evidence="6 7" key="1">
    <citation type="submission" date="2016-10" db="EMBL/GenBank/DDBJ databases">
        <authorList>
            <person name="de Groot N.N."/>
        </authorList>
    </citation>
    <scope>NUCLEOTIDE SEQUENCE [LARGE SCALE GENOMIC DNA]</scope>
    <source>
        <strain evidence="6 7">DSM 2179</strain>
    </source>
</reference>
<dbReference type="InterPro" id="IPR005471">
    <property type="entry name" value="Tscrpt_reg_IclR_N"/>
</dbReference>
<feature type="domain" description="HTH iclR-type" evidence="4">
    <location>
        <begin position="3"/>
        <end position="65"/>
    </location>
</feature>
<dbReference type="InterPro" id="IPR036388">
    <property type="entry name" value="WH-like_DNA-bd_sf"/>
</dbReference>
<evidence type="ECO:0000256" key="1">
    <source>
        <dbReference type="ARBA" id="ARBA00023015"/>
    </source>
</evidence>
<dbReference type="GO" id="GO:0003677">
    <property type="term" value="F:DNA binding"/>
    <property type="evidence" value="ECO:0007669"/>
    <property type="project" value="UniProtKB-KW"/>
</dbReference>
<dbReference type="PANTHER" id="PTHR30136:SF24">
    <property type="entry name" value="HTH-TYPE TRANSCRIPTIONAL REPRESSOR ALLR"/>
    <property type="match status" value="1"/>
</dbReference>
<accession>A0A1H7D5J8</accession>
<dbReference type="Pfam" id="PF09339">
    <property type="entry name" value="HTH_IclR"/>
    <property type="match status" value="1"/>
</dbReference>
<evidence type="ECO:0000256" key="2">
    <source>
        <dbReference type="ARBA" id="ARBA00023125"/>
    </source>
</evidence>
<dbReference type="Proteomes" id="UP000199662">
    <property type="component" value="Unassembled WGS sequence"/>
</dbReference>
<keyword evidence="7" id="KW-1185">Reference proteome</keyword>
<evidence type="ECO:0000259" key="5">
    <source>
        <dbReference type="PROSITE" id="PS51078"/>
    </source>
</evidence>
<gene>
    <name evidence="6" type="ORF">SAMN05660742_1264</name>
</gene>
<evidence type="ECO:0000313" key="6">
    <source>
        <dbReference type="EMBL" id="SEJ93455.1"/>
    </source>
</evidence>
<keyword evidence="2" id="KW-0238">DNA-binding</keyword>
<keyword evidence="1" id="KW-0805">Transcription regulation</keyword>
<dbReference type="Gene3D" id="1.10.10.10">
    <property type="entry name" value="Winged helix-like DNA-binding domain superfamily/Winged helix DNA-binding domain"/>
    <property type="match status" value="1"/>
</dbReference>